<evidence type="ECO:0000256" key="5">
    <source>
        <dbReference type="ARBA" id="ARBA00022679"/>
    </source>
</evidence>
<evidence type="ECO:0000256" key="10">
    <source>
        <dbReference type="SAM" id="Phobius"/>
    </source>
</evidence>
<keyword evidence="9 10" id="KW-0472">Membrane</keyword>
<dbReference type="InterPro" id="IPR005467">
    <property type="entry name" value="His_kinase_dom"/>
</dbReference>
<feature type="transmembrane region" description="Helical" evidence="10">
    <location>
        <begin position="287"/>
        <end position="308"/>
    </location>
</feature>
<evidence type="ECO:0000259" key="12">
    <source>
        <dbReference type="PROSITE" id="PS50885"/>
    </source>
</evidence>
<dbReference type="Proteomes" id="UP000664795">
    <property type="component" value="Unassembled WGS sequence"/>
</dbReference>
<evidence type="ECO:0000256" key="8">
    <source>
        <dbReference type="ARBA" id="ARBA00022989"/>
    </source>
</evidence>
<evidence type="ECO:0000313" key="13">
    <source>
        <dbReference type="EMBL" id="MBO0931663.1"/>
    </source>
</evidence>
<keyword evidence="7" id="KW-0418">Kinase</keyword>
<feature type="transmembrane region" description="Helical" evidence="10">
    <location>
        <begin position="777"/>
        <end position="803"/>
    </location>
</feature>
<dbReference type="SUPFAM" id="SSF47384">
    <property type="entry name" value="Homodimeric domain of signal transducing histidine kinase"/>
    <property type="match status" value="1"/>
</dbReference>
<comment type="catalytic activity">
    <reaction evidence="1">
        <text>ATP + protein L-histidine = ADP + protein N-phospho-L-histidine.</text>
        <dbReference type="EC" id="2.7.13.3"/>
    </reaction>
</comment>
<dbReference type="RefSeq" id="WP_207335633.1">
    <property type="nucleotide sequence ID" value="NZ_JAFMYU010000008.1"/>
</dbReference>
<feature type="domain" description="HAMP" evidence="12">
    <location>
        <begin position="967"/>
        <end position="1019"/>
    </location>
</feature>
<dbReference type="SMART" id="SM00304">
    <property type="entry name" value="HAMP"/>
    <property type="match status" value="1"/>
</dbReference>
<accession>A0A939G5N7</accession>
<dbReference type="EC" id="2.7.13.3" evidence="3"/>
<dbReference type="Gene3D" id="1.10.287.130">
    <property type="match status" value="1"/>
</dbReference>
<dbReference type="InterPro" id="IPR004358">
    <property type="entry name" value="Sig_transdc_His_kin-like_C"/>
</dbReference>
<dbReference type="SUPFAM" id="SSF158472">
    <property type="entry name" value="HAMP domain-like"/>
    <property type="match status" value="1"/>
</dbReference>
<organism evidence="13 14">
    <name type="scientific">Fibrella aquatilis</name>
    <dbReference type="NCBI Taxonomy" id="2817059"/>
    <lineage>
        <taxon>Bacteria</taxon>
        <taxon>Pseudomonadati</taxon>
        <taxon>Bacteroidota</taxon>
        <taxon>Cytophagia</taxon>
        <taxon>Cytophagales</taxon>
        <taxon>Spirosomataceae</taxon>
        <taxon>Fibrella</taxon>
    </lineage>
</organism>
<dbReference type="PANTHER" id="PTHR45528">
    <property type="entry name" value="SENSOR HISTIDINE KINASE CPXA"/>
    <property type="match status" value="1"/>
</dbReference>
<feature type="transmembrane region" description="Helical" evidence="10">
    <location>
        <begin position="943"/>
        <end position="965"/>
    </location>
</feature>
<dbReference type="CDD" id="cd06225">
    <property type="entry name" value="HAMP"/>
    <property type="match status" value="1"/>
</dbReference>
<evidence type="ECO:0000259" key="11">
    <source>
        <dbReference type="PROSITE" id="PS50109"/>
    </source>
</evidence>
<feature type="transmembrane region" description="Helical" evidence="10">
    <location>
        <begin position="362"/>
        <end position="386"/>
    </location>
</feature>
<protein>
    <recommendedName>
        <fullName evidence="3">histidine kinase</fullName>
        <ecNumber evidence="3">2.7.13.3</ecNumber>
    </recommendedName>
</protein>
<feature type="transmembrane region" description="Helical" evidence="10">
    <location>
        <begin position="742"/>
        <end position="765"/>
    </location>
</feature>
<gene>
    <name evidence="13" type="ORF">J2I48_11690</name>
</gene>
<dbReference type="InterPro" id="IPR036890">
    <property type="entry name" value="HATPase_C_sf"/>
</dbReference>
<feature type="transmembrane region" description="Helical" evidence="10">
    <location>
        <begin position="244"/>
        <end position="267"/>
    </location>
</feature>
<keyword evidence="8 10" id="KW-1133">Transmembrane helix</keyword>
<proteinExistence type="predicted"/>
<evidence type="ECO:0000256" key="9">
    <source>
        <dbReference type="ARBA" id="ARBA00023136"/>
    </source>
</evidence>
<dbReference type="SMART" id="SM00387">
    <property type="entry name" value="HATPase_c"/>
    <property type="match status" value="1"/>
</dbReference>
<feature type="domain" description="Histidine kinase" evidence="11">
    <location>
        <begin position="1036"/>
        <end position="1247"/>
    </location>
</feature>
<dbReference type="GO" id="GO:0016020">
    <property type="term" value="C:membrane"/>
    <property type="evidence" value="ECO:0007669"/>
    <property type="project" value="UniProtKB-SubCell"/>
</dbReference>
<evidence type="ECO:0000256" key="3">
    <source>
        <dbReference type="ARBA" id="ARBA00012438"/>
    </source>
</evidence>
<dbReference type="PROSITE" id="PS50109">
    <property type="entry name" value="HIS_KIN"/>
    <property type="match status" value="1"/>
</dbReference>
<dbReference type="PRINTS" id="PR00344">
    <property type="entry name" value="BCTRLSENSOR"/>
</dbReference>
<dbReference type="PANTHER" id="PTHR45528:SF9">
    <property type="entry name" value="SENSOR HISTIDINE KINASE YBDK"/>
    <property type="match status" value="1"/>
</dbReference>
<keyword evidence="6 10" id="KW-0812">Transmembrane</keyword>
<dbReference type="CDD" id="cd00082">
    <property type="entry name" value="HisKA"/>
    <property type="match status" value="1"/>
</dbReference>
<dbReference type="Gene3D" id="6.10.340.10">
    <property type="match status" value="1"/>
</dbReference>
<dbReference type="InterPro" id="IPR003661">
    <property type="entry name" value="HisK_dim/P_dom"/>
</dbReference>
<feature type="transmembrane region" description="Helical" evidence="10">
    <location>
        <begin position="320"/>
        <end position="342"/>
    </location>
</feature>
<evidence type="ECO:0000256" key="4">
    <source>
        <dbReference type="ARBA" id="ARBA00022553"/>
    </source>
</evidence>
<feature type="transmembrane region" description="Helical" evidence="10">
    <location>
        <begin position="406"/>
        <end position="425"/>
    </location>
</feature>
<feature type="transmembrane region" description="Helical" evidence="10">
    <location>
        <begin position="458"/>
        <end position="477"/>
    </location>
</feature>
<comment type="subcellular location">
    <subcellularLocation>
        <location evidence="2">Membrane</location>
        <topology evidence="2">Multi-pass membrane protein</topology>
    </subcellularLocation>
</comment>
<keyword evidence="5" id="KW-0808">Transferase</keyword>
<dbReference type="GO" id="GO:0000155">
    <property type="term" value="F:phosphorelay sensor kinase activity"/>
    <property type="evidence" value="ECO:0007669"/>
    <property type="project" value="InterPro"/>
</dbReference>
<dbReference type="SUPFAM" id="SSF55874">
    <property type="entry name" value="ATPase domain of HSP90 chaperone/DNA topoisomerase II/histidine kinase"/>
    <property type="match status" value="1"/>
</dbReference>
<dbReference type="Pfam" id="PF02518">
    <property type="entry name" value="HATPase_c"/>
    <property type="match status" value="1"/>
</dbReference>
<dbReference type="PROSITE" id="PS50885">
    <property type="entry name" value="HAMP"/>
    <property type="match status" value="1"/>
</dbReference>
<name>A0A939G5N7_9BACT</name>
<dbReference type="SMART" id="SM00388">
    <property type="entry name" value="HisKA"/>
    <property type="match status" value="1"/>
</dbReference>
<dbReference type="InterPro" id="IPR003594">
    <property type="entry name" value="HATPase_dom"/>
</dbReference>
<comment type="caution">
    <text evidence="13">The sequence shown here is derived from an EMBL/GenBank/DDBJ whole genome shotgun (WGS) entry which is preliminary data.</text>
</comment>
<evidence type="ECO:0000256" key="6">
    <source>
        <dbReference type="ARBA" id="ARBA00022692"/>
    </source>
</evidence>
<keyword evidence="14" id="KW-1185">Reference proteome</keyword>
<sequence length="1254" mass="142216">MAFLERHIFLLLAALAFGLSGLCYTFLERDAPGATDEQYVVAVQERVKAEMQTSHTELNQVTARLKQLPKFSFGALYQPDYKYPYFVFKNRRLLFWSDNRFIPDYARIADVAIPRVVEFDQGQFVVSRQRVAIKGDSLDVVSMVPVYRRYTSTNNYLKSGYNPQLFTHDPLTLTTQRGPAYQNVYDDTPVFLFSVVPPRIDPYHNRSTPVNTVILATLGVLLLGIYVLRRISWAARKRQYEQGFLWLLGYLVLLRGLMLYTGVPFLFVESDLFNAKYYAASELSPSLGDLLLNSLALVALAFHMVMTFYRSRIYFRLIHLPLAGQVVVSLGLVIASYAVYFLCFNQLNALYEKSQYTLDLSLSIQFPPLKVACLLFFIVLSLLYFLTQHVFASLFLRLNQNRWQGLVVFLVGTLLSGSICLLLSLPAEPIYLLNTFYFLALYLSHFPRYLYTFRYKTSLYLFLGSFICAATAATVVYTQHLKKDLLTKQDIGKQLLAENDQFGEFLLRKASTSIDNDPAIRRIFQTDSLLKHARIQKRVKIAHLDRYFDKYDIEVSSFDANGYPLDLIKDAVSLASLVQRFQQPAYKTQYPDLYFANEVGNRFLKEYVSFINIKNPDSTLLGYVVLDLKLRNEAPRSVYPELLVDDKLSQSPAMRDYSYAIFGTGNTSASSRPTAQRLLLSTGSYNYERKLPATLLQDPALYGNGVTVEGYDHLGIKGTNNRTLVVSSEAYPYQAVLSSFSFLYLLLVLSVILVIVLYAVQYGLSRFSINYSTRIQILLNVAFFLPLLLVVLIILGVISANYISNQQANYLSNTKNIAANFWTYLEEHQQGLRSKEAMEQELQTIARDADIDINVFSTDGQLYTSTRPLMYESGHLSKFINPSAYIHIVEDKETQKMLNESLGSKQFSTVYTGIKSYEGKLLGILSVPYFYARPELDRQLLDVVSSALSVFTALFLLFLILSYFASNSLTGPLRLLTHKIRRTSLDRLNQTIEWKSDDEIGAVIKEYNRMLAKLEESKVSLAQSEKQSAWREMAKQVAHEIKNPLTPMKLTLQQLQRTLPGMNPVTDRAVSRTLDTLLDQINNISDIATSFSDFANMPLPQNELVELASVLNKAADLYNDDKDVVIRRQIEAGPVWIMGDRQLLTRILTNLIINGIQSVENGKRPVVDLRLFTTDGNANIEVHDNGVGIPENIRSKVFLPNFSTKQGGNGIGLALSKRGIEHASGSIWFETQEDVGTSFFIALPLVSQTRTVHN</sequence>
<feature type="transmembrane region" description="Helical" evidence="10">
    <location>
        <begin position="213"/>
        <end position="232"/>
    </location>
</feature>
<dbReference type="EMBL" id="JAFMYU010000008">
    <property type="protein sequence ID" value="MBO0931663.1"/>
    <property type="molecule type" value="Genomic_DNA"/>
</dbReference>
<dbReference type="InterPro" id="IPR003660">
    <property type="entry name" value="HAMP_dom"/>
</dbReference>
<dbReference type="InterPro" id="IPR036097">
    <property type="entry name" value="HisK_dim/P_sf"/>
</dbReference>
<dbReference type="Gene3D" id="3.30.565.10">
    <property type="entry name" value="Histidine kinase-like ATPase, C-terminal domain"/>
    <property type="match status" value="1"/>
</dbReference>
<evidence type="ECO:0000256" key="1">
    <source>
        <dbReference type="ARBA" id="ARBA00000085"/>
    </source>
</evidence>
<dbReference type="InterPro" id="IPR050398">
    <property type="entry name" value="HssS/ArlS-like"/>
</dbReference>
<keyword evidence="4" id="KW-0597">Phosphoprotein</keyword>
<dbReference type="Pfam" id="PF00672">
    <property type="entry name" value="HAMP"/>
    <property type="match status" value="1"/>
</dbReference>
<reference evidence="13 14" key="1">
    <citation type="submission" date="2021-03" db="EMBL/GenBank/DDBJ databases">
        <title>Fibrella sp. HMF5036 genome sequencing and assembly.</title>
        <authorList>
            <person name="Kang H."/>
            <person name="Kim H."/>
            <person name="Bae S."/>
            <person name="Joh K."/>
        </authorList>
    </citation>
    <scope>NUCLEOTIDE SEQUENCE [LARGE SCALE GENOMIC DNA]</scope>
    <source>
        <strain evidence="13 14">HMF5036</strain>
    </source>
</reference>
<evidence type="ECO:0000256" key="2">
    <source>
        <dbReference type="ARBA" id="ARBA00004141"/>
    </source>
</evidence>
<dbReference type="AlphaFoldDB" id="A0A939G5N7"/>
<dbReference type="Pfam" id="PF00512">
    <property type="entry name" value="HisKA"/>
    <property type="match status" value="1"/>
</dbReference>
<evidence type="ECO:0000256" key="7">
    <source>
        <dbReference type="ARBA" id="ARBA00022777"/>
    </source>
</evidence>
<evidence type="ECO:0000313" key="14">
    <source>
        <dbReference type="Proteomes" id="UP000664795"/>
    </source>
</evidence>